<dbReference type="Proteomes" id="UP000054477">
    <property type="component" value="Unassembled WGS sequence"/>
</dbReference>
<proteinExistence type="predicted"/>
<dbReference type="AlphaFoldDB" id="A0A0C9X4Y9"/>
<organism evidence="1 2">
    <name type="scientific">Laccaria amethystina LaAM-08-1</name>
    <dbReference type="NCBI Taxonomy" id="1095629"/>
    <lineage>
        <taxon>Eukaryota</taxon>
        <taxon>Fungi</taxon>
        <taxon>Dikarya</taxon>
        <taxon>Basidiomycota</taxon>
        <taxon>Agaricomycotina</taxon>
        <taxon>Agaricomycetes</taxon>
        <taxon>Agaricomycetidae</taxon>
        <taxon>Agaricales</taxon>
        <taxon>Agaricineae</taxon>
        <taxon>Hydnangiaceae</taxon>
        <taxon>Laccaria</taxon>
    </lineage>
</organism>
<protein>
    <submittedName>
        <fullName evidence="1">Uncharacterized protein</fullName>
    </submittedName>
</protein>
<evidence type="ECO:0000313" key="2">
    <source>
        <dbReference type="Proteomes" id="UP000054477"/>
    </source>
</evidence>
<evidence type="ECO:0000313" key="1">
    <source>
        <dbReference type="EMBL" id="KIJ91552.1"/>
    </source>
</evidence>
<dbReference type="HOGENOM" id="CLU_204778_0_0_1"/>
<gene>
    <name evidence="1" type="ORF">K443DRAFT_114865</name>
</gene>
<reference evidence="2" key="2">
    <citation type="submission" date="2015-01" db="EMBL/GenBank/DDBJ databases">
        <title>Evolutionary Origins and Diversification of the Mycorrhizal Mutualists.</title>
        <authorList>
            <consortium name="DOE Joint Genome Institute"/>
            <consortium name="Mycorrhizal Genomics Consortium"/>
            <person name="Kohler A."/>
            <person name="Kuo A."/>
            <person name="Nagy L.G."/>
            <person name="Floudas D."/>
            <person name="Copeland A."/>
            <person name="Barry K.W."/>
            <person name="Cichocki N."/>
            <person name="Veneault-Fourrey C."/>
            <person name="LaButti K."/>
            <person name="Lindquist E.A."/>
            <person name="Lipzen A."/>
            <person name="Lundell T."/>
            <person name="Morin E."/>
            <person name="Murat C."/>
            <person name="Riley R."/>
            <person name="Ohm R."/>
            <person name="Sun H."/>
            <person name="Tunlid A."/>
            <person name="Henrissat B."/>
            <person name="Grigoriev I.V."/>
            <person name="Hibbett D.S."/>
            <person name="Martin F."/>
        </authorList>
    </citation>
    <scope>NUCLEOTIDE SEQUENCE [LARGE SCALE GENOMIC DNA]</scope>
    <source>
        <strain evidence="2">LaAM-08-1</strain>
    </source>
</reference>
<feature type="non-terminal residue" evidence="1">
    <location>
        <position position="1"/>
    </location>
</feature>
<keyword evidence="2" id="KW-1185">Reference proteome</keyword>
<sequence length="49" mass="5420">ICIFFYSTAQNFVYGEQAGFEAICDVCVMLGHCFGESQSQYVTSRSQGP</sequence>
<dbReference type="OrthoDB" id="3080773at2759"/>
<name>A0A0C9X4Y9_9AGAR</name>
<dbReference type="EMBL" id="KN838993">
    <property type="protein sequence ID" value="KIJ91552.1"/>
    <property type="molecule type" value="Genomic_DNA"/>
</dbReference>
<accession>A0A0C9X4Y9</accession>
<reference evidence="1 2" key="1">
    <citation type="submission" date="2014-04" db="EMBL/GenBank/DDBJ databases">
        <authorList>
            <consortium name="DOE Joint Genome Institute"/>
            <person name="Kuo A."/>
            <person name="Kohler A."/>
            <person name="Nagy L.G."/>
            <person name="Floudas D."/>
            <person name="Copeland A."/>
            <person name="Barry K.W."/>
            <person name="Cichocki N."/>
            <person name="Veneault-Fourrey C."/>
            <person name="LaButti K."/>
            <person name="Lindquist E.A."/>
            <person name="Lipzen A."/>
            <person name="Lundell T."/>
            <person name="Morin E."/>
            <person name="Murat C."/>
            <person name="Sun H."/>
            <person name="Tunlid A."/>
            <person name="Henrissat B."/>
            <person name="Grigoriev I.V."/>
            <person name="Hibbett D.S."/>
            <person name="Martin F."/>
            <person name="Nordberg H.P."/>
            <person name="Cantor M.N."/>
            <person name="Hua S.X."/>
        </authorList>
    </citation>
    <scope>NUCLEOTIDE SEQUENCE [LARGE SCALE GENOMIC DNA]</scope>
    <source>
        <strain evidence="1 2">LaAM-08-1</strain>
    </source>
</reference>